<proteinExistence type="predicted"/>
<feature type="region of interest" description="Disordered" evidence="1">
    <location>
        <begin position="1"/>
        <end position="45"/>
    </location>
</feature>
<dbReference type="Proteomes" id="UP000807469">
    <property type="component" value="Unassembled WGS sequence"/>
</dbReference>
<feature type="compositionally biased region" description="Basic and acidic residues" evidence="1">
    <location>
        <begin position="35"/>
        <end position="45"/>
    </location>
</feature>
<name>A0A9P5YKT2_9AGAR</name>
<feature type="region of interest" description="Disordered" evidence="1">
    <location>
        <begin position="59"/>
        <end position="84"/>
    </location>
</feature>
<comment type="caution">
    <text evidence="2">The sequence shown here is derived from an EMBL/GenBank/DDBJ whole genome shotgun (WGS) entry which is preliminary data.</text>
</comment>
<gene>
    <name evidence="2" type="ORF">BDN70DRAFT_673456</name>
</gene>
<keyword evidence="3" id="KW-1185">Reference proteome</keyword>
<sequence>MRRLSCPRAQARGQAQDPHSSHTPRSVPKRVHLQPRIDNHRTSTVDVSHRSLLLSLLPLLSRPSSNPPPPSLSSSTHPLPQRPIFSPVHLPHNIRPLLLLNTAPNPIIPSISLQLIPKQTTMPCSVQQ</sequence>
<reference evidence="2" key="1">
    <citation type="submission" date="2020-11" db="EMBL/GenBank/DDBJ databases">
        <authorList>
            <consortium name="DOE Joint Genome Institute"/>
            <person name="Ahrendt S."/>
            <person name="Riley R."/>
            <person name="Andreopoulos W."/>
            <person name="Labutti K."/>
            <person name="Pangilinan J."/>
            <person name="Ruiz-Duenas F.J."/>
            <person name="Barrasa J.M."/>
            <person name="Sanchez-Garcia M."/>
            <person name="Camarero S."/>
            <person name="Miyauchi S."/>
            <person name="Serrano A."/>
            <person name="Linde D."/>
            <person name="Babiker R."/>
            <person name="Drula E."/>
            <person name="Ayuso-Fernandez I."/>
            <person name="Pacheco R."/>
            <person name="Padilla G."/>
            <person name="Ferreira P."/>
            <person name="Barriuso J."/>
            <person name="Kellner H."/>
            <person name="Castanera R."/>
            <person name="Alfaro M."/>
            <person name="Ramirez L."/>
            <person name="Pisabarro A.G."/>
            <person name="Kuo A."/>
            <person name="Tritt A."/>
            <person name="Lipzen A."/>
            <person name="He G."/>
            <person name="Yan M."/>
            <person name="Ng V."/>
            <person name="Cullen D."/>
            <person name="Martin F."/>
            <person name="Rosso M.-N."/>
            <person name="Henrissat B."/>
            <person name="Hibbett D."/>
            <person name="Martinez A.T."/>
            <person name="Grigoriev I.V."/>
        </authorList>
    </citation>
    <scope>NUCLEOTIDE SEQUENCE</scope>
    <source>
        <strain evidence="2">CIRM-BRFM 674</strain>
    </source>
</reference>
<accession>A0A9P5YKT2</accession>
<dbReference type="EMBL" id="MU155911">
    <property type="protein sequence ID" value="KAF9470606.1"/>
    <property type="molecule type" value="Genomic_DNA"/>
</dbReference>
<evidence type="ECO:0000313" key="2">
    <source>
        <dbReference type="EMBL" id="KAF9470606.1"/>
    </source>
</evidence>
<dbReference type="AlphaFoldDB" id="A0A9P5YKT2"/>
<protein>
    <submittedName>
        <fullName evidence="2">Uncharacterized protein</fullName>
    </submittedName>
</protein>
<evidence type="ECO:0000313" key="3">
    <source>
        <dbReference type="Proteomes" id="UP000807469"/>
    </source>
</evidence>
<organism evidence="2 3">
    <name type="scientific">Pholiota conissans</name>
    <dbReference type="NCBI Taxonomy" id="109636"/>
    <lineage>
        <taxon>Eukaryota</taxon>
        <taxon>Fungi</taxon>
        <taxon>Dikarya</taxon>
        <taxon>Basidiomycota</taxon>
        <taxon>Agaricomycotina</taxon>
        <taxon>Agaricomycetes</taxon>
        <taxon>Agaricomycetidae</taxon>
        <taxon>Agaricales</taxon>
        <taxon>Agaricineae</taxon>
        <taxon>Strophariaceae</taxon>
        <taxon>Pholiota</taxon>
    </lineage>
</organism>
<evidence type="ECO:0000256" key="1">
    <source>
        <dbReference type="SAM" id="MobiDB-lite"/>
    </source>
</evidence>